<proteinExistence type="predicted"/>
<gene>
    <name evidence="1" type="ORF">SAMN02745121_06264</name>
</gene>
<dbReference type="OrthoDB" id="9775927at2"/>
<name>A0A1I2ETS7_9BACT</name>
<reference evidence="2" key="1">
    <citation type="submission" date="2016-10" db="EMBL/GenBank/DDBJ databases">
        <authorList>
            <person name="Varghese N."/>
            <person name="Submissions S."/>
        </authorList>
    </citation>
    <scope>NUCLEOTIDE SEQUENCE [LARGE SCALE GENOMIC DNA]</scope>
    <source>
        <strain evidence="2">ATCC 25963</strain>
    </source>
</reference>
<evidence type="ECO:0000313" key="1">
    <source>
        <dbReference type="EMBL" id="SFE95866.1"/>
    </source>
</evidence>
<dbReference type="STRING" id="54.SAMN02745121_06264"/>
<dbReference type="Proteomes" id="UP000199400">
    <property type="component" value="Unassembled WGS sequence"/>
</dbReference>
<evidence type="ECO:0000313" key="2">
    <source>
        <dbReference type="Proteomes" id="UP000199400"/>
    </source>
</evidence>
<dbReference type="EMBL" id="FOMX01000023">
    <property type="protein sequence ID" value="SFE95866.1"/>
    <property type="molecule type" value="Genomic_DNA"/>
</dbReference>
<accession>A0A1I2ETS7</accession>
<protein>
    <submittedName>
        <fullName evidence="1">Uncharacterized protein</fullName>
    </submittedName>
</protein>
<dbReference type="AlphaFoldDB" id="A0A1I2ETS7"/>
<sequence>MSFLIPTHEQARAGLRAMKTVLTAAGPLTPIRREALGAIQQHLLRTDHDLDALGPITPEELAAAIDDPALRTQLIGGMVTLTLTCDTVADEEQQAIERFAAAFAVESVTLAQLRKFQTERLMALRFDVVRRSLAGPALGQLYEDQGLLGVVKNLGSFAGLWENRAVAERYRALAHYPEGSLGKELWRFYEANAFKFPGEKHGAPESLLSHDLSHILGGYGTDYRSEGLVLAFQAGYKRQDPFSVLVFLLLNGQHGLRLTAFADPARGFYNDKPGAIDEVVRAFARGARVTVDFTDHWDFWAVMDRQVEDLRREYGIEPAAA</sequence>
<keyword evidence="2" id="KW-1185">Reference proteome</keyword>
<dbReference type="RefSeq" id="WP_096331632.1">
    <property type="nucleotide sequence ID" value="NZ_FOMX01000023.1"/>
</dbReference>
<organism evidence="1 2">
    <name type="scientific">Nannocystis exedens</name>
    <dbReference type="NCBI Taxonomy" id="54"/>
    <lineage>
        <taxon>Bacteria</taxon>
        <taxon>Pseudomonadati</taxon>
        <taxon>Myxococcota</taxon>
        <taxon>Polyangia</taxon>
        <taxon>Nannocystales</taxon>
        <taxon>Nannocystaceae</taxon>
        <taxon>Nannocystis</taxon>
    </lineage>
</organism>